<dbReference type="RefSeq" id="WP_143017174.1">
    <property type="nucleotide sequence ID" value="NZ_FNFO01000003.1"/>
</dbReference>
<gene>
    <name evidence="1" type="ORF">SAMN05421823_10359</name>
</gene>
<accession>A0A1G9DB02</accession>
<dbReference type="Proteomes" id="UP000198510">
    <property type="component" value="Unassembled WGS sequence"/>
</dbReference>
<evidence type="ECO:0000313" key="2">
    <source>
        <dbReference type="Proteomes" id="UP000198510"/>
    </source>
</evidence>
<dbReference type="AlphaFoldDB" id="A0A1G9DB02"/>
<protein>
    <submittedName>
        <fullName evidence="1">Uncharacterized protein</fullName>
    </submittedName>
</protein>
<proteinExistence type="predicted"/>
<dbReference type="OrthoDB" id="763750at2"/>
<evidence type="ECO:0000313" key="1">
    <source>
        <dbReference type="EMBL" id="SDK61050.1"/>
    </source>
</evidence>
<dbReference type="STRING" id="1075417.SAMN05421823_10359"/>
<sequence length="213" mass="24911">METSPVPEEQPSPPSPPHRAWQWNVDKVISITALCVSLGTFIIFSYQTRLLHDQTQFLRDQTKLQNQQTQLLQNQQQAYLKQQYASVMPYLEVWNSQAHDYFKFILTNNGVGPAFIREVRMHYRDTVYALDPANFLEKVLPDSLRINFVYSNLEPGRVVPAGEQIEMIYVSSPREVIKLKTFLQAQPQIEIRYASIYDEEWRMLGYNPPEKVE</sequence>
<name>A0A1G9DB02_9BACT</name>
<dbReference type="EMBL" id="FNFO01000003">
    <property type="protein sequence ID" value="SDK61050.1"/>
    <property type="molecule type" value="Genomic_DNA"/>
</dbReference>
<keyword evidence="2" id="KW-1185">Reference proteome</keyword>
<organism evidence="1 2">
    <name type="scientific">Catalinimonas alkaloidigena</name>
    <dbReference type="NCBI Taxonomy" id="1075417"/>
    <lineage>
        <taxon>Bacteria</taxon>
        <taxon>Pseudomonadati</taxon>
        <taxon>Bacteroidota</taxon>
        <taxon>Cytophagia</taxon>
        <taxon>Cytophagales</taxon>
        <taxon>Catalimonadaceae</taxon>
        <taxon>Catalinimonas</taxon>
    </lineage>
</organism>
<reference evidence="1 2" key="1">
    <citation type="submission" date="2016-10" db="EMBL/GenBank/DDBJ databases">
        <authorList>
            <person name="de Groot N.N."/>
        </authorList>
    </citation>
    <scope>NUCLEOTIDE SEQUENCE [LARGE SCALE GENOMIC DNA]</scope>
    <source>
        <strain evidence="1 2">DSM 25186</strain>
    </source>
</reference>